<evidence type="ECO:0000313" key="2">
    <source>
        <dbReference type="Proteomes" id="UP000054359"/>
    </source>
</evidence>
<name>A0A087UDD3_STEMI</name>
<dbReference type="AlphaFoldDB" id="A0A087UDD3"/>
<proteinExistence type="predicted"/>
<dbReference type="OrthoDB" id="6141372at2759"/>
<organism evidence="1 2">
    <name type="scientific">Stegodyphus mimosarum</name>
    <name type="common">African social velvet spider</name>
    <dbReference type="NCBI Taxonomy" id="407821"/>
    <lineage>
        <taxon>Eukaryota</taxon>
        <taxon>Metazoa</taxon>
        <taxon>Ecdysozoa</taxon>
        <taxon>Arthropoda</taxon>
        <taxon>Chelicerata</taxon>
        <taxon>Arachnida</taxon>
        <taxon>Araneae</taxon>
        <taxon>Araneomorphae</taxon>
        <taxon>Entelegynae</taxon>
        <taxon>Eresoidea</taxon>
        <taxon>Eresidae</taxon>
        <taxon>Stegodyphus</taxon>
    </lineage>
</organism>
<dbReference type="EMBL" id="KK119317">
    <property type="protein sequence ID" value="KFM75372.1"/>
    <property type="molecule type" value="Genomic_DNA"/>
</dbReference>
<dbReference type="Proteomes" id="UP000054359">
    <property type="component" value="Unassembled WGS sequence"/>
</dbReference>
<keyword evidence="2" id="KW-1185">Reference proteome</keyword>
<protein>
    <submittedName>
        <fullName evidence="1">Uncharacterized protein</fullName>
    </submittedName>
</protein>
<accession>A0A087UDD3</accession>
<feature type="non-terminal residue" evidence="1">
    <location>
        <position position="82"/>
    </location>
</feature>
<evidence type="ECO:0000313" key="1">
    <source>
        <dbReference type="EMBL" id="KFM75372.1"/>
    </source>
</evidence>
<reference evidence="1 2" key="1">
    <citation type="submission" date="2013-11" db="EMBL/GenBank/DDBJ databases">
        <title>Genome sequencing of Stegodyphus mimosarum.</title>
        <authorList>
            <person name="Bechsgaard J."/>
        </authorList>
    </citation>
    <scope>NUCLEOTIDE SEQUENCE [LARGE SCALE GENOMIC DNA]</scope>
</reference>
<sequence>MQERKIEEKLAAPSIPICDRVSSLEGQLLGVMVENNLPYTVAPVIIDLVKTMASDKKALSQLSMACTTASYKMRLGLSNIFQ</sequence>
<gene>
    <name evidence="1" type="ORF">X975_23203</name>
</gene>